<gene>
    <name evidence="3" type="ORF">LIER_13856</name>
</gene>
<dbReference type="GO" id="GO:0016301">
    <property type="term" value="F:kinase activity"/>
    <property type="evidence" value="ECO:0007669"/>
    <property type="project" value="UniProtKB-KW"/>
</dbReference>
<keyword evidence="4" id="KW-1185">Reference proteome</keyword>
<dbReference type="InterPro" id="IPR014756">
    <property type="entry name" value="Ig_E-set"/>
</dbReference>
<dbReference type="SUPFAM" id="SSF160219">
    <property type="entry name" value="AMPKBI-like"/>
    <property type="match status" value="1"/>
</dbReference>
<dbReference type="SUPFAM" id="SSF81296">
    <property type="entry name" value="E set domains"/>
    <property type="match status" value="1"/>
</dbReference>
<dbReference type="CDD" id="cd02859">
    <property type="entry name" value="E_set_AMPKbeta_like_N"/>
    <property type="match status" value="1"/>
</dbReference>
<evidence type="ECO:0000256" key="1">
    <source>
        <dbReference type="ARBA" id="ARBA00010926"/>
    </source>
</evidence>
<dbReference type="Proteomes" id="UP001454036">
    <property type="component" value="Unassembled WGS sequence"/>
</dbReference>
<dbReference type="InterPro" id="IPR032640">
    <property type="entry name" value="AMPK1_CBM"/>
</dbReference>
<name>A0AAV3PYH2_LITER</name>
<dbReference type="InterPro" id="IPR006828">
    <property type="entry name" value="ASC_dom"/>
</dbReference>
<sequence length="213" mass="23985">MGNVNERKKMDLADRTGGHSENTVTLLNWYGTKPIRACSDAPEDDYPPEQGIPTLITWSRGGNNVLVEGSWDNWKLRKAMHRSGKDHSVLQVLASGIYHYKFIVDGEVKYIAELPHEIDDMGHVSNLLDVNDYIPENPKNVAEFEAPPSPDSIYGQTFPGDDDFAKEPVIVPPQFHLTVLEKGWASQSMVALGLTHRFHSKYVTVVLYKPLKR</sequence>
<dbReference type="Pfam" id="PF16561">
    <property type="entry name" value="AMPK1_CBM"/>
    <property type="match status" value="1"/>
</dbReference>
<comment type="caution">
    <text evidence="3">The sequence shown here is derived from an EMBL/GenBank/DDBJ whole genome shotgun (WGS) entry which is preliminary data.</text>
</comment>
<dbReference type="InterPro" id="IPR013783">
    <property type="entry name" value="Ig-like_fold"/>
</dbReference>
<protein>
    <submittedName>
        <fullName evidence="3">Kinase modulator</fullName>
    </submittedName>
</protein>
<proteinExistence type="inferred from homology"/>
<dbReference type="Pfam" id="PF04739">
    <property type="entry name" value="AMPKBI"/>
    <property type="match status" value="1"/>
</dbReference>
<organism evidence="3 4">
    <name type="scientific">Lithospermum erythrorhizon</name>
    <name type="common">Purple gromwell</name>
    <name type="synonym">Lithospermum officinale var. erythrorhizon</name>
    <dbReference type="NCBI Taxonomy" id="34254"/>
    <lineage>
        <taxon>Eukaryota</taxon>
        <taxon>Viridiplantae</taxon>
        <taxon>Streptophyta</taxon>
        <taxon>Embryophyta</taxon>
        <taxon>Tracheophyta</taxon>
        <taxon>Spermatophyta</taxon>
        <taxon>Magnoliopsida</taxon>
        <taxon>eudicotyledons</taxon>
        <taxon>Gunneridae</taxon>
        <taxon>Pentapetalae</taxon>
        <taxon>asterids</taxon>
        <taxon>lamiids</taxon>
        <taxon>Boraginales</taxon>
        <taxon>Boraginaceae</taxon>
        <taxon>Boraginoideae</taxon>
        <taxon>Lithospermeae</taxon>
        <taxon>Lithospermum</taxon>
    </lineage>
</organism>
<keyword evidence="3" id="KW-0808">Transferase</keyword>
<evidence type="ECO:0000313" key="3">
    <source>
        <dbReference type="EMBL" id="GAA0156338.1"/>
    </source>
</evidence>
<reference evidence="3 4" key="1">
    <citation type="submission" date="2024-01" db="EMBL/GenBank/DDBJ databases">
        <title>The complete chloroplast genome sequence of Lithospermum erythrorhizon: insights into the phylogenetic relationship among Boraginaceae species and the maternal lineages of purple gromwells.</title>
        <authorList>
            <person name="Okada T."/>
            <person name="Watanabe K."/>
        </authorList>
    </citation>
    <scope>NUCLEOTIDE SEQUENCE [LARGE SCALE GENOMIC DNA]</scope>
</reference>
<feature type="domain" description="Association with the SNF1 complex (ASC)" evidence="2">
    <location>
        <begin position="147"/>
        <end position="211"/>
    </location>
</feature>
<evidence type="ECO:0000259" key="2">
    <source>
        <dbReference type="SMART" id="SM01010"/>
    </source>
</evidence>
<dbReference type="SMART" id="SM01010">
    <property type="entry name" value="AMPKBI"/>
    <property type="match status" value="1"/>
</dbReference>
<accession>A0AAV3PYH2</accession>
<dbReference type="Gene3D" id="2.20.25.290">
    <property type="match status" value="1"/>
</dbReference>
<evidence type="ECO:0000313" key="4">
    <source>
        <dbReference type="Proteomes" id="UP001454036"/>
    </source>
</evidence>
<keyword evidence="3" id="KW-0418">Kinase</keyword>
<comment type="similarity">
    <text evidence="1">Belongs to the 5'-AMP-activated protein kinase beta subunit family.</text>
</comment>
<dbReference type="PANTHER" id="PTHR46316">
    <property type="entry name" value="SNF1-RELATED PROTEIN KINASE REGULATORY SUBUNIT BETA-1"/>
    <property type="match status" value="1"/>
</dbReference>
<dbReference type="EMBL" id="BAABME010002839">
    <property type="protein sequence ID" value="GAA0156338.1"/>
    <property type="molecule type" value="Genomic_DNA"/>
</dbReference>
<dbReference type="Gene3D" id="2.60.40.10">
    <property type="entry name" value="Immunoglobulins"/>
    <property type="match status" value="1"/>
</dbReference>
<dbReference type="AlphaFoldDB" id="A0AAV3PYH2"/>
<dbReference type="InterPro" id="IPR043554">
    <property type="entry name" value="KINB"/>
</dbReference>
<dbReference type="InterPro" id="IPR037256">
    <property type="entry name" value="ASC_dom_sf"/>
</dbReference>
<dbReference type="GO" id="GO:0009507">
    <property type="term" value="C:chloroplast"/>
    <property type="evidence" value="ECO:0007669"/>
    <property type="project" value="UniProtKB-ARBA"/>
</dbReference>
<dbReference type="PANTHER" id="PTHR46316:SF9">
    <property type="entry name" value="SNF1-RELATED PROTEIN KINASE REGULATORY SUBUNIT BETA-1"/>
    <property type="match status" value="1"/>
</dbReference>